<protein>
    <recommendedName>
        <fullName evidence="4">Haloacid dehalogenase</fullName>
    </recommendedName>
</protein>
<dbReference type="SFLD" id="SFLDG01129">
    <property type="entry name" value="C1.5:_HAD__Beta-PGM__Phosphata"/>
    <property type="match status" value="1"/>
</dbReference>
<dbReference type="InterPro" id="IPR051540">
    <property type="entry name" value="S-2-haloacid_dehalogenase"/>
</dbReference>
<gene>
    <name evidence="2" type="ORF">AVL62_13810</name>
</gene>
<dbReference type="OrthoDB" id="9810501at2"/>
<comment type="caution">
    <text evidence="2">The sequence shown here is derived from an EMBL/GenBank/DDBJ whole genome shotgun (WGS) entry which is preliminary data.</text>
</comment>
<dbReference type="NCBIfam" id="TIGR01549">
    <property type="entry name" value="HAD-SF-IA-v1"/>
    <property type="match status" value="1"/>
</dbReference>
<keyword evidence="3" id="KW-1185">Reference proteome</keyword>
<reference evidence="2 3" key="1">
    <citation type="submission" date="2015-12" db="EMBL/GenBank/DDBJ databases">
        <title>Serinicoccus chungangenesis strain CD08_5 genome sequencing and assembly.</title>
        <authorList>
            <person name="Chander A.M."/>
            <person name="Kaur G."/>
            <person name="Nair G.R."/>
            <person name="Dhawan D.K."/>
            <person name="Kochhar R.K."/>
            <person name="Mayilraj S."/>
            <person name="Bhadada S.K."/>
        </authorList>
    </citation>
    <scope>NUCLEOTIDE SEQUENCE [LARGE SCALE GENOMIC DNA]</scope>
    <source>
        <strain evidence="2 3">CD08_5</strain>
    </source>
</reference>
<dbReference type="GO" id="GO:0016787">
    <property type="term" value="F:hydrolase activity"/>
    <property type="evidence" value="ECO:0007669"/>
    <property type="project" value="UniProtKB-KW"/>
</dbReference>
<keyword evidence="1" id="KW-0378">Hydrolase</keyword>
<dbReference type="InterPro" id="IPR023214">
    <property type="entry name" value="HAD_sf"/>
</dbReference>
<dbReference type="InterPro" id="IPR006439">
    <property type="entry name" value="HAD-SF_hydro_IA"/>
</dbReference>
<dbReference type="PRINTS" id="PR00413">
    <property type="entry name" value="HADHALOGNASE"/>
</dbReference>
<dbReference type="SUPFAM" id="SSF56784">
    <property type="entry name" value="HAD-like"/>
    <property type="match status" value="1"/>
</dbReference>
<dbReference type="EMBL" id="LQBL01000030">
    <property type="protein sequence ID" value="KUG52506.1"/>
    <property type="molecule type" value="Genomic_DNA"/>
</dbReference>
<dbReference type="Proteomes" id="UP000054837">
    <property type="component" value="Unassembled WGS sequence"/>
</dbReference>
<dbReference type="Gene3D" id="3.40.50.1000">
    <property type="entry name" value="HAD superfamily/HAD-like"/>
    <property type="match status" value="1"/>
</dbReference>
<dbReference type="Pfam" id="PF00702">
    <property type="entry name" value="Hydrolase"/>
    <property type="match status" value="1"/>
</dbReference>
<evidence type="ECO:0000313" key="2">
    <source>
        <dbReference type="EMBL" id="KUG52506.1"/>
    </source>
</evidence>
<name>A0A0W8I3U8_9MICO</name>
<evidence type="ECO:0008006" key="4">
    <source>
        <dbReference type="Google" id="ProtNLM"/>
    </source>
</evidence>
<evidence type="ECO:0000256" key="1">
    <source>
        <dbReference type="ARBA" id="ARBA00022801"/>
    </source>
</evidence>
<accession>A0A0W8I3U8</accession>
<organism evidence="2 3">
    <name type="scientific">Serinicoccus chungangensis</name>
    <dbReference type="NCBI Taxonomy" id="767452"/>
    <lineage>
        <taxon>Bacteria</taxon>
        <taxon>Bacillati</taxon>
        <taxon>Actinomycetota</taxon>
        <taxon>Actinomycetes</taxon>
        <taxon>Micrococcales</taxon>
        <taxon>Ornithinimicrobiaceae</taxon>
        <taxon>Serinicoccus</taxon>
    </lineage>
</organism>
<dbReference type="RefSeq" id="WP_058892042.1">
    <property type="nucleotide sequence ID" value="NZ_LQBL01000030.1"/>
</dbReference>
<dbReference type="PANTHER" id="PTHR43316">
    <property type="entry name" value="HYDROLASE, HALOACID DELAHOGENASE-RELATED"/>
    <property type="match status" value="1"/>
</dbReference>
<dbReference type="SFLD" id="SFLDS00003">
    <property type="entry name" value="Haloacid_Dehalogenase"/>
    <property type="match status" value="1"/>
</dbReference>
<dbReference type="Gene3D" id="1.20.120.710">
    <property type="entry name" value="Haloacid dehalogenase hydrolase-like domain"/>
    <property type="match status" value="1"/>
</dbReference>
<sequence>MTQIRAVIFDLDGTLIDHVGSATKALEGWLPELGAALTQELRAAWFVAEEKHFPAWRAREITFAEQRRRRLRDFLPLIDSPVGIDAELDDVFAGYLSHYEASWTCFDDAQETLEEISRLPIKTAVLTNGTDEQQHAKLRKVGLTRRFSHVFTAEILGAAKPDLSTYRSVCEALNVEVHRALHVGDVYALDVTAPREAGLQAVYLDRDDAGPLDEPARIRSLRELPALLRSR</sequence>
<dbReference type="PANTHER" id="PTHR43316:SF3">
    <property type="entry name" value="HALOACID DEHALOGENASE, TYPE II (AFU_ORTHOLOGUE AFUA_2G07750)-RELATED"/>
    <property type="match status" value="1"/>
</dbReference>
<dbReference type="AlphaFoldDB" id="A0A0W8I3U8"/>
<dbReference type="InterPro" id="IPR036412">
    <property type="entry name" value="HAD-like_sf"/>
</dbReference>
<proteinExistence type="predicted"/>
<evidence type="ECO:0000313" key="3">
    <source>
        <dbReference type="Proteomes" id="UP000054837"/>
    </source>
</evidence>
<dbReference type="STRING" id="767452.AVL62_13810"/>